<evidence type="ECO:0000259" key="1">
    <source>
        <dbReference type="Pfam" id="PF00534"/>
    </source>
</evidence>
<dbReference type="AlphaFoldDB" id="A0A9D7FC08"/>
<dbReference type="Pfam" id="PF00534">
    <property type="entry name" value="Glycos_transf_1"/>
    <property type="match status" value="1"/>
</dbReference>
<dbReference type="EMBL" id="JADJNC010000004">
    <property type="protein sequence ID" value="MBK7422031.1"/>
    <property type="molecule type" value="Genomic_DNA"/>
</dbReference>
<evidence type="ECO:0000313" key="2">
    <source>
        <dbReference type="EMBL" id="MBK7422031.1"/>
    </source>
</evidence>
<evidence type="ECO:0000313" key="3">
    <source>
        <dbReference type="Proteomes" id="UP000886602"/>
    </source>
</evidence>
<dbReference type="GO" id="GO:0016757">
    <property type="term" value="F:glycosyltransferase activity"/>
    <property type="evidence" value="ECO:0007669"/>
    <property type="project" value="InterPro"/>
</dbReference>
<dbReference type="InterPro" id="IPR001296">
    <property type="entry name" value="Glyco_trans_1"/>
</dbReference>
<organism evidence="2 3">
    <name type="scientific">Candidatus Propionivibrio dominans</name>
    <dbReference type="NCBI Taxonomy" id="2954373"/>
    <lineage>
        <taxon>Bacteria</taxon>
        <taxon>Pseudomonadati</taxon>
        <taxon>Pseudomonadota</taxon>
        <taxon>Betaproteobacteria</taxon>
        <taxon>Rhodocyclales</taxon>
        <taxon>Rhodocyclaceae</taxon>
        <taxon>Propionivibrio</taxon>
    </lineage>
</organism>
<feature type="domain" description="Glycosyl transferase family 1" evidence="1">
    <location>
        <begin position="214"/>
        <end position="356"/>
    </location>
</feature>
<dbReference type="Proteomes" id="UP000886602">
    <property type="component" value="Unassembled WGS sequence"/>
</dbReference>
<protein>
    <submittedName>
        <fullName evidence="2">Glycosyltransferase</fullName>
    </submittedName>
</protein>
<dbReference type="Gene3D" id="3.40.50.2000">
    <property type="entry name" value="Glycogen Phosphorylase B"/>
    <property type="match status" value="1"/>
</dbReference>
<proteinExistence type="predicted"/>
<gene>
    <name evidence="2" type="ORF">IPJ48_02425</name>
</gene>
<accession>A0A9D7FC08</accession>
<dbReference type="SUPFAM" id="SSF53756">
    <property type="entry name" value="UDP-Glycosyltransferase/glycogen phosphorylase"/>
    <property type="match status" value="1"/>
</dbReference>
<name>A0A9D7FC08_9RHOO</name>
<sequence>MVFVIDSPHRINRPESRYKDITLPYPSWVVDCSPLDLWQYPPDLLKIEKVVKALSDCDALVLNEFGLSLWGALKKPAFALLTGTDVEVLADFRYADFATGGWAAPVGLLKKIRFWKQRRSQRELKVHLLHKIGEQRDAIRHAVGVHYFPAGMLPNADRILTELEVDRDRRVFFFPAEMRYAYAAYPENRTLRLFNVARITWRKSSVPFLCELDYKGTDVLIRGLGLFVRESRIPIEIRLVKKGADLEMTRQLIDEEGLVPYVTWLEEMDHSKLYDEYKNADVVTDHFGQGSIGMGALDALAVGRPVIANGSPAVFRKALGEEPPICHAITAEDVRNQLLKLATNRALRESIGKQSRLYVEKYCNPVLGAKIILEKLGPHAESQAAITLHALKPRVSTEK</sequence>
<comment type="caution">
    <text evidence="2">The sequence shown here is derived from an EMBL/GenBank/DDBJ whole genome shotgun (WGS) entry which is preliminary data.</text>
</comment>
<reference evidence="2" key="1">
    <citation type="submission" date="2020-10" db="EMBL/GenBank/DDBJ databases">
        <title>Connecting structure to function with the recovery of over 1000 high-quality activated sludge metagenome-assembled genomes encoding full-length rRNA genes using long-read sequencing.</title>
        <authorList>
            <person name="Singleton C.M."/>
            <person name="Petriglieri F."/>
            <person name="Kristensen J.M."/>
            <person name="Kirkegaard R.H."/>
            <person name="Michaelsen T.Y."/>
            <person name="Andersen M.H."/>
            <person name="Karst S.M."/>
            <person name="Dueholm M.S."/>
            <person name="Nielsen P.H."/>
            <person name="Albertsen M."/>
        </authorList>
    </citation>
    <scope>NUCLEOTIDE SEQUENCE</scope>
    <source>
        <strain evidence="2">EsbW_18-Q3-R4-48_MAXAC.044</strain>
    </source>
</reference>